<evidence type="ECO:0000313" key="2">
    <source>
        <dbReference type="EMBL" id="KGB99137.1"/>
    </source>
</evidence>
<dbReference type="NCBIfam" id="NF041926">
    <property type="entry name" value="QatD"/>
    <property type="match status" value="1"/>
</dbReference>
<feature type="binding site" evidence="1">
    <location>
        <position position="90"/>
    </location>
    <ligand>
        <name>a divalent metal cation</name>
        <dbReference type="ChEBI" id="CHEBI:60240"/>
        <label>1</label>
    </ligand>
</feature>
<dbReference type="Proteomes" id="UP000029575">
    <property type="component" value="Unassembled WGS sequence"/>
</dbReference>
<dbReference type="RefSeq" id="WP_034207637.1">
    <property type="nucleotide sequence ID" value="NZ_KN150854.1"/>
</dbReference>
<evidence type="ECO:0000313" key="3">
    <source>
        <dbReference type="Proteomes" id="UP000029575"/>
    </source>
</evidence>
<dbReference type="PANTHER" id="PTHR46124">
    <property type="entry name" value="D-AMINOACYL-TRNA DEACYLASE"/>
    <property type="match status" value="1"/>
</dbReference>
<feature type="binding site" evidence="1">
    <location>
        <position position="202"/>
    </location>
    <ligand>
        <name>a divalent metal cation</name>
        <dbReference type="ChEBI" id="CHEBI:60240"/>
        <label>1</label>
    </ligand>
</feature>
<dbReference type="Gene3D" id="3.20.20.140">
    <property type="entry name" value="Metal-dependent hydrolases"/>
    <property type="match status" value="1"/>
</dbReference>
<evidence type="ECO:0000256" key="1">
    <source>
        <dbReference type="PIRSR" id="PIRSR005902-1"/>
    </source>
</evidence>
<keyword evidence="1" id="KW-0479">Metal-binding</keyword>
<accession>A0AA88Z4W2</accession>
<dbReference type="InterPro" id="IPR049677">
    <property type="entry name" value="QatD"/>
</dbReference>
<dbReference type="GO" id="GO:0046872">
    <property type="term" value="F:metal ion binding"/>
    <property type="evidence" value="ECO:0007669"/>
    <property type="project" value="UniProtKB-KW"/>
</dbReference>
<dbReference type="GO" id="GO:0016788">
    <property type="term" value="F:hydrolase activity, acting on ester bonds"/>
    <property type="evidence" value="ECO:0007669"/>
    <property type="project" value="InterPro"/>
</dbReference>
<reference evidence="2 3" key="1">
    <citation type="submission" date="2014-06" db="EMBL/GenBank/DDBJ databases">
        <authorList>
            <person name="Bishop-Lilly K.A."/>
            <person name="Broomall S.M."/>
            <person name="Chain P.S."/>
            <person name="Chertkov O."/>
            <person name="Coyne S.R."/>
            <person name="Daligault H.E."/>
            <person name="Davenport K.W."/>
            <person name="Erkkila T."/>
            <person name="Frey K.G."/>
            <person name="Gibbons H.S."/>
            <person name="Gu W."/>
            <person name="Jaissle J."/>
            <person name="Johnson S.L."/>
            <person name="Koroleva G.I."/>
            <person name="Ladner J.T."/>
            <person name="Lo C.-C."/>
            <person name="Minogue T.D."/>
            <person name="Munk C."/>
            <person name="Palacios G.F."/>
            <person name="Redden C.L."/>
            <person name="Rosenzweig C.N."/>
            <person name="Scholz M.B."/>
            <person name="Teshima H."/>
            <person name="Xu Y."/>
        </authorList>
    </citation>
    <scope>NUCLEOTIDE SEQUENCE [LARGE SCALE GENOMIC DNA]</scope>
    <source>
        <strain evidence="2 3">DWS 37UF10B-2</strain>
    </source>
</reference>
<proteinExistence type="predicted"/>
<comment type="caution">
    <text evidence="2">The sequence shown here is derived from an EMBL/GenBank/DDBJ whole genome shotgun (WGS) entry which is preliminary data.</text>
</comment>
<gene>
    <name evidence="2" type="ORF">DM43_4019</name>
</gene>
<protein>
    <submittedName>
        <fullName evidence="2">Uncharacterized protein</fullName>
    </submittedName>
</protein>
<sequence length="267" mass="29168">MIATAGLVDFHCHLDLYPDHAAAVQDAEASGVFTLAVTTTPRAWPRNHELAQCTKHVRAALGLHPQLVAERESEIELWDLHLAETRYVGEVGLDAGPRFFKSLDAQKRVFQHVLQRCAQVGDKIITVHSIRSAKAVLDLVEANLPPERGKIVLHWFTGTKSEAKRALELGCYFSINAGMLCNERHAPMVQAIPLDRMLTETDGPFTKTDDRPSKPADVAVAIEALSRLHGMPTSMIVATIRANLRALLEPNDGAKNSPPPPSGIADS</sequence>
<dbReference type="PIRSF" id="PIRSF005902">
    <property type="entry name" value="DNase_TatD"/>
    <property type="match status" value="1"/>
</dbReference>
<dbReference type="InterPro" id="IPR032466">
    <property type="entry name" value="Metal_Hydrolase"/>
</dbReference>
<feature type="binding site" evidence="1">
    <location>
        <position position="154"/>
    </location>
    <ligand>
        <name>a divalent metal cation</name>
        <dbReference type="ChEBI" id="CHEBI:60240"/>
        <label>2</label>
    </ligand>
</feature>
<feature type="binding site" evidence="1">
    <location>
        <position position="128"/>
    </location>
    <ligand>
        <name>a divalent metal cation</name>
        <dbReference type="ChEBI" id="CHEBI:60240"/>
        <label>2</label>
    </ligand>
</feature>
<dbReference type="InterPro" id="IPR001130">
    <property type="entry name" value="TatD-like"/>
</dbReference>
<dbReference type="PANTHER" id="PTHR46124:SF2">
    <property type="entry name" value="D-AMINOACYL-TRNA DEACYLASE"/>
    <property type="match status" value="1"/>
</dbReference>
<dbReference type="AlphaFoldDB" id="A0AA88Z4W2"/>
<feature type="binding site" evidence="1">
    <location>
        <position position="13"/>
    </location>
    <ligand>
        <name>a divalent metal cation</name>
        <dbReference type="ChEBI" id="CHEBI:60240"/>
        <label>1</label>
    </ligand>
</feature>
<organism evidence="2 3">
    <name type="scientific">Burkholderia cepacia</name>
    <name type="common">Pseudomonas cepacia</name>
    <dbReference type="NCBI Taxonomy" id="292"/>
    <lineage>
        <taxon>Bacteria</taxon>
        <taxon>Pseudomonadati</taxon>
        <taxon>Pseudomonadota</taxon>
        <taxon>Betaproteobacteria</taxon>
        <taxon>Burkholderiales</taxon>
        <taxon>Burkholderiaceae</taxon>
        <taxon>Burkholderia</taxon>
        <taxon>Burkholderia cepacia complex</taxon>
    </lineage>
</organism>
<dbReference type="EMBL" id="JPGD01000005">
    <property type="protein sequence ID" value="KGB99137.1"/>
    <property type="molecule type" value="Genomic_DNA"/>
</dbReference>
<name>A0AA88Z4W2_BURCE</name>
<feature type="binding site" evidence="1">
    <location>
        <position position="11"/>
    </location>
    <ligand>
        <name>a divalent metal cation</name>
        <dbReference type="ChEBI" id="CHEBI:60240"/>
        <label>1</label>
    </ligand>
</feature>
<dbReference type="SUPFAM" id="SSF51556">
    <property type="entry name" value="Metallo-dependent hydrolases"/>
    <property type="match status" value="1"/>
</dbReference>
<dbReference type="CDD" id="cd01310">
    <property type="entry name" value="TatD_DNAse"/>
    <property type="match status" value="1"/>
</dbReference>
<dbReference type="Pfam" id="PF01026">
    <property type="entry name" value="TatD_DNase"/>
    <property type="match status" value="1"/>
</dbReference>